<evidence type="ECO:0000256" key="2">
    <source>
        <dbReference type="ARBA" id="ARBA00022801"/>
    </source>
</evidence>
<dbReference type="InterPro" id="IPR011650">
    <property type="entry name" value="Peptidase_M20_dimer"/>
</dbReference>
<evidence type="ECO:0000259" key="4">
    <source>
        <dbReference type="Pfam" id="PF07687"/>
    </source>
</evidence>
<keyword evidence="3" id="KW-0479">Metal-binding</keyword>
<evidence type="ECO:0000256" key="3">
    <source>
        <dbReference type="PIRSR" id="PIRSR001235-1"/>
    </source>
</evidence>
<reference evidence="5 6" key="1">
    <citation type="submission" date="2020-08" db="EMBL/GenBank/DDBJ databases">
        <title>Sequencing the genomes of 1000 actinobacteria strains.</title>
        <authorList>
            <person name="Klenk H.-P."/>
        </authorList>
    </citation>
    <scope>NUCLEOTIDE SEQUENCE [LARGE SCALE GENOMIC DNA]</scope>
    <source>
        <strain evidence="5 6">DSM 102122</strain>
    </source>
</reference>
<dbReference type="Pfam" id="PF07687">
    <property type="entry name" value="M20_dimer"/>
    <property type="match status" value="1"/>
</dbReference>
<evidence type="ECO:0000256" key="1">
    <source>
        <dbReference type="ARBA" id="ARBA00006153"/>
    </source>
</evidence>
<dbReference type="AlphaFoldDB" id="A0A7W9LKG3"/>
<keyword evidence="2 5" id="KW-0378">Hydrolase</keyword>
<feature type="binding site" evidence="3">
    <location>
        <position position="195"/>
    </location>
    <ligand>
        <name>Zn(2+)</name>
        <dbReference type="ChEBI" id="CHEBI:29105"/>
        <label>1</label>
    </ligand>
</feature>
<feature type="binding site" evidence="3">
    <location>
        <position position="387"/>
    </location>
    <ligand>
        <name>Zn(2+)</name>
        <dbReference type="ChEBI" id="CHEBI:29105"/>
        <label>2</label>
    </ligand>
</feature>
<sequence>MSDDDLTIDGARLRATLETLATFGAEPSGGVSRTSFSPADAAARAWLRDQCEASGLSQRTDGIGNIVVTVPAPDASEQAAVWTGSHIDSVPDGGRFDGALGSMAALEVVRRLAETRVPLRRPVEMVVFADEEGCYHHLLGSTALVRPYAADELERLRGRDGDRLVDALDALGWDVAAATRTTVPPGTVHAFVELHIEQGAVLESAGTDLGVVTSIVGMGGGALEFIGRADHAGTTPMRLRRDPLRGAGEFLAGLPAVTASISETAVATCGIIAVEPGGANVVPSLARLQLDFRDVRRSSIEALESALVDAARRAAAAHDLEVRYTRDSITDPAPLDPRIQDLIESVASAQGHSTRRMPSGAGHDSQNMSRIAPTGMIFIPSTGGRSHSPAEHSSWEDIERGANVLLRTIVALATE</sequence>
<protein>
    <submittedName>
        <fullName evidence="5">N-carbamoyl-L-amino-acid hydrolase</fullName>
        <ecNumber evidence="5">3.5.1.87</ecNumber>
    </submittedName>
</protein>
<dbReference type="PANTHER" id="PTHR32494">
    <property type="entry name" value="ALLANTOATE DEIMINASE-RELATED"/>
    <property type="match status" value="1"/>
</dbReference>
<dbReference type="SUPFAM" id="SSF55031">
    <property type="entry name" value="Bacterial exopeptidase dimerisation domain"/>
    <property type="match status" value="1"/>
</dbReference>
<evidence type="ECO:0000313" key="5">
    <source>
        <dbReference type="EMBL" id="MBB5787034.1"/>
    </source>
</evidence>
<feature type="binding site" evidence="3">
    <location>
        <position position="132"/>
    </location>
    <ligand>
        <name>Zn(2+)</name>
        <dbReference type="ChEBI" id="CHEBI:29105"/>
        <label>2</label>
    </ligand>
</feature>
<dbReference type="PANTHER" id="PTHR32494:SF5">
    <property type="entry name" value="ALLANTOATE AMIDOHYDROLASE"/>
    <property type="match status" value="1"/>
</dbReference>
<name>A0A7W9LKG3_9ACTN</name>
<gene>
    <name evidence="5" type="ORF">HD601_001609</name>
</gene>
<dbReference type="Proteomes" id="UP000542813">
    <property type="component" value="Unassembled WGS sequence"/>
</dbReference>
<dbReference type="RefSeq" id="WP_184820834.1">
    <property type="nucleotide sequence ID" value="NZ_JACHMM010000001.1"/>
</dbReference>
<feature type="domain" description="Peptidase M20 dimerisation" evidence="4">
    <location>
        <begin position="216"/>
        <end position="317"/>
    </location>
</feature>
<dbReference type="SUPFAM" id="SSF53187">
    <property type="entry name" value="Zn-dependent exopeptidases"/>
    <property type="match status" value="1"/>
</dbReference>
<dbReference type="NCBIfam" id="NF006771">
    <property type="entry name" value="PRK09290.1-5"/>
    <property type="match status" value="1"/>
</dbReference>
<accession>A0A7W9LKG3</accession>
<keyword evidence="3" id="KW-0862">Zinc</keyword>
<dbReference type="EMBL" id="JACHMM010000001">
    <property type="protein sequence ID" value="MBB5787034.1"/>
    <property type="molecule type" value="Genomic_DNA"/>
</dbReference>
<feature type="binding site" evidence="3">
    <location>
        <position position="97"/>
    </location>
    <ligand>
        <name>Zn(2+)</name>
        <dbReference type="ChEBI" id="CHEBI:29105"/>
        <label>1</label>
    </ligand>
</feature>
<keyword evidence="6" id="KW-1185">Reference proteome</keyword>
<dbReference type="EC" id="3.5.1.87" evidence="5"/>
<dbReference type="PIRSF" id="PIRSF001235">
    <property type="entry name" value="Amidase_carbamoylase"/>
    <property type="match status" value="1"/>
</dbReference>
<dbReference type="InterPro" id="IPR010158">
    <property type="entry name" value="Amidase_Cbmase"/>
</dbReference>
<comment type="cofactor">
    <cofactor evidence="3">
        <name>Zn(2+)</name>
        <dbReference type="ChEBI" id="CHEBI:29105"/>
    </cofactor>
    <text evidence="3">Binds 2 Zn(2+) ions per subunit.</text>
</comment>
<comment type="similarity">
    <text evidence="1">Belongs to the peptidase M20 family.</text>
</comment>
<dbReference type="GO" id="GO:0046872">
    <property type="term" value="F:metal ion binding"/>
    <property type="evidence" value="ECO:0007669"/>
    <property type="project" value="UniProtKB-KW"/>
</dbReference>
<dbReference type="NCBIfam" id="TIGR01879">
    <property type="entry name" value="hydantase"/>
    <property type="match status" value="1"/>
</dbReference>
<dbReference type="Pfam" id="PF01546">
    <property type="entry name" value="Peptidase_M20"/>
    <property type="match status" value="1"/>
</dbReference>
<feature type="binding site" evidence="3">
    <location>
        <position position="97"/>
    </location>
    <ligand>
        <name>Zn(2+)</name>
        <dbReference type="ChEBI" id="CHEBI:29105"/>
        <label>2</label>
    </ligand>
</feature>
<proteinExistence type="inferred from homology"/>
<feature type="binding site" evidence="3">
    <location>
        <position position="86"/>
    </location>
    <ligand>
        <name>Zn(2+)</name>
        <dbReference type="ChEBI" id="CHEBI:29105"/>
        <label>1</label>
    </ligand>
</feature>
<evidence type="ECO:0000313" key="6">
    <source>
        <dbReference type="Proteomes" id="UP000542813"/>
    </source>
</evidence>
<dbReference type="GO" id="GO:0050538">
    <property type="term" value="F:N-carbamoyl-L-amino-acid hydrolase activity"/>
    <property type="evidence" value="ECO:0007669"/>
    <property type="project" value="UniProtKB-EC"/>
</dbReference>
<dbReference type="CDD" id="cd03884">
    <property type="entry name" value="M20_bAS"/>
    <property type="match status" value="1"/>
</dbReference>
<dbReference type="InterPro" id="IPR002933">
    <property type="entry name" value="Peptidase_M20"/>
</dbReference>
<dbReference type="GO" id="GO:0016813">
    <property type="term" value="F:hydrolase activity, acting on carbon-nitrogen (but not peptide) bonds, in linear amidines"/>
    <property type="evidence" value="ECO:0007669"/>
    <property type="project" value="InterPro"/>
</dbReference>
<organism evidence="5 6">
    <name type="scientific">Jiangella mangrovi</name>
    <dbReference type="NCBI Taxonomy" id="1524084"/>
    <lineage>
        <taxon>Bacteria</taxon>
        <taxon>Bacillati</taxon>
        <taxon>Actinomycetota</taxon>
        <taxon>Actinomycetes</taxon>
        <taxon>Jiangellales</taxon>
        <taxon>Jiangellaceae</taxon>
        <taxon>Jiangella</taxon>
    </lineage>
</organism>
<comment type="caution">
    <text evidence="5">The sequence shown here is derived from an EMBL/GenBank/DDBJ whole genome shotgun (WGS) entry which is preliminary data.</text>
</comment>
<dbReference type="InterPro" id="IPR036264">
    <property type="entry name" value="Bact_exopeptidase_dim_dom"/>
</dbReference>
<dbReference type="Gene3D" id="3.40.630.10">
    <property type="entry name" value="Zn peptidases"/>
    <property type="match status" value="1"/>
</dbReference>
<dbReference type="Gene3D" id="3.30.70.360">
    <property type="match status" value="1"/>
</dbReference>